<evidence type="ECO:0000256" key="2">
    <source>
        <dbReference type="ARBA" id="ARBA00022664"/>
    </source>
</evidence>
<feature type="compositionally biased region" description="Polar residues" evidence="7">
    <location>
        <begin position="130"/>
        <end position="150"/>
    </location>
</feature>
<dbReference type="Gene3D" id="3.30.420.10">
    <property type="entry name" value="Ribonuclease H-like superfamily/Ribonuclease H"/>
    <property type="match status" value="1"/>
</dbReference>
<keyword evidence="4 6" id="KW-0694">RNA-binding</keyword>
<reference evidence="9 10" key="2">
    <citation type="journal article" date="2021" name="Genomics">
        <title>High-quality reference genome for Clonorchis sinensis.</title>
        <authorList>
            <person name="Young N.D."/>
            <person name="Stroehlein A.J."/>
            <person name="Kinkar L."/>
            <person name="Wang T."/>
            <person name="Sohn W.M."/>
            <person name="Chang B.C.H."/>
            <person name="Kaur P."/>
            <person name="Weisz D."/>
            <person name="Dudchenko O."/>
            <person name="Aiden E.L."/>
            <person name="Korhonen P.K."/>
            <person name="Gasser R.B."/>
        </authorList>
    </citation>
    <scope>NUCLEOTIDE SEQUENCE [LARGE SCALE GENOMIC DNA]</scope>
    <source>
        <strain evidence="9">Cs-k2</strain>
    </source>
</reference>
<evidence type="ECO:0000259" key="8">
    <source>
        <dbReference type="PROSITE" id="PS50102"/>
    </source>
</evidence>
<keyword evidence="10" id="KW-1185">Reference proteome</keyword>
<keyword evidence="5" id="KW-0508">mRNA splicing</keyword>
<dbReference type="EMBL" id="NIRI02000005">
    <property type="protein sequence ID" value="KAG5454531.1"/>
    <property type="molecule type" value="Genomic_DNA"/>
</dbReference>
<dbReference type="AlphaFoldDB" id="A0A8T1N0J4"/>
<keyword evidence="3" id="KW-0677">Repeat</keyword>
<dbReference type="InterPro" id="IPR036397">
    <property type="entry name" value="RNaseH_sf"/>
</dbReference>
<dbReference type="InterPro" id="IPR012677">
    <property type="entry name" value="Nucleotide-bd_a/b_plait_sf"/>
</dbReference>
<evidence type="ECO:0000256" key="7">
    <source>
        <dbReference type="SAM" id="MobiDB-lite"/>
    </source>
</evidence>
<dbReference type="Gene3D" id="3.30.70.330">
    <property type="match status" value="2"/>
</dbReference>
<reference evidence="9 10" key="1">
    <citation type="journal article" date="2018" name="Biotechnol. Adv.">
        <title>Improved genomic resources and new bioinformatic workflow for the carcinogenic parasite Clonorchis sinensis: Biotechnological implications.</title>
        <authorList>
            <person name="Wang D."/>
            <person name="Korhonen P.K."/>
            <person name="Gasser R.B."/>
            <person name="Young N.D."/>
        </authorList>
    </citation>
    <scope>NUCLEOTIDE SEQUENCE [LARGE SCALE GENOMIC DNA]</scope>
    <source>
        <strain evidence="9">Cs-k2</strain>
    </source>
</reference>
<evidence type="ECO:0000256" key="3">
    <source>
        <dbReference type="ARBA" id="ARBA00022737"/>
    </source>
</evidence>
<dbReference type="PANTHER" id="PTHR13976">
    <property type="entry name" value="HETEROGENEOUS NUCLEAR RIBONUCLEOPROTEIN-RELATED"/>
    <property type="match status" value="1"/>
</dbReference>
<evidence type="ECO:0000256" key="4">
    <source>
        <dbReference type="ARBA" id="ARBA00022884"/>
    </source>
</evidence>
<dbReference type="Proteomes" id="UP000286415">
    <property type="component" value="Unassembled WGS sequence"/>
</dbReference>
<evidence type="ECO:0000256" key="6">
    <source>
        <dbReference type="PROSITE-ProRule" id="PRU00176"/>
    </source>
</evidence>
<feature type="region of interest" description="Disordered" evidence="7">
    <location>
        <begin position="449"/>
        <end position="476"/>
    </location>
</feature>
<keyword evidence="2" id="KW-0507">mRNA processing</keyword>
<feature type="region of interest" description="Disordered" evidence="7">
    <location>
        <begin position="1"/>
        <end position="57"/>
    </location>
</feature>
<proteinExistence type="inferred from homology"/>
<dbReference type="GO" id="GO:0003723">
    <property type="term" value="F:RNA binding"/>
    <property type="evidence" value="ECO:0007669"/>
    <property type="project" value="UniProtKB-UniRule"/>
</dbReference>
<dbReference type="InterPro" id="IPR035979">
    <property type="entry name" value="RBD_domain_sf"/>
</dbReference>
<feature type="compositionally biased region" description="Polar residues" evidence="7">
    <location>
        <begin position="38"/>
        <end position="55"/>
    </location>
</feature>
<comment type="caution">
    <text evidence="9">The sequence shown here is derived from an EMBL/GenBank/DDBJ whole genome shotgun (WGS) entry which is preliminary data.</text>
</comment>
<name>A0A8T1N0J4_CLOSI</name>
<evidence type="ECO:0000256" key="1">
    <source>
        <dbReference type="ARBA" id="ARBA00008866"/>
    </source>
</evidence>
<feature type="region of interest" description="Disordered" evidence="7">
    <location>
        <begin position="129"/>
        <end position="150"/>
    </location>
</feature>
<evidence type="ECO:0000313" key="10">
    <source>
        <dbReference type="Proteomes" id="UP000286415"/>
    </source>
</evidence>
<accession>A0A8T1N0J4</accession>
<protein>
    <submittedName>
        <fullName evidence="9">Epithelial splicing regulatory protein 1</fullName>
    </submittedName>
</protein>
<dbReference type="SMART" id="SM00360">
    <property type="entry name" value="RRM"/>
    <property type="match status" value="1"/>
</dbReference>
<gene>
    <name evidence="9" type="ORF">CSKR_104885</name>
</gene>
<dbReference type="SUPFAM" id="SSF54928">
    <property type="entry name" value="RNA-binding domain, RBD"/>
    <property type="match status" value="2"/>
</dbReference>
<comment type="similarity">
    <text evidence="1">Belongs to the ESRP family.</text>
</comment>
<dbReference type="InterPro" id="IPR000504">
    <property type="entry name" value="RRM_dom"/>
</dbReference>
<organism evidence="9 10">
    <name type="scientific">Clonorchis sinensis</name>
    <name type="common">Chinese liver fluke</name>
    <dbReference type="NCBI Taxonomy" id="79923"/>
    <lineage>
        <taxon>Eukaryota</taxon>
        <taxon>Metazoa</taxon>
        <taxon>Spiralia</taxon>
        <taxon>Lophotrochozoa</taxon>
        <taxon>Platyhelminthes</taxon>
        <taxon>Trematoda</taxon>
        <taxon>Digenea</taxon>
        <taxon>Opisthorchiida</taxon>
        <taxon>Opisthorchiata</taxon>
        <taxon>Opisthorchiidae</taxon>
        <taxon>Clonorchis</taxon>
    </lineage>
</organism>
<dbReference type="PROSITE" id="PS50102">
    <property type="entry name" value="RRM"/>
    <property type="match status" value="1"/>
</dbReference>
<feature type="domain" description="RRM" evidence="8">
    <location>
        <begin position="512"/>
        <end position="593"/>
    </location>
</feature>
<dbReference type="GO" id="GO:0008380">
    <property type="term" value="P:RNA splicing"/>
    <property type="evidence" value="ECO:0007669"/>
    <property type="project" value="UniProtKB-KW"/>
</dbReference>
<sequence>MSTNALITNTAVSSGTTSPHLSQSSDPVQTGSKRRWSSENQSAPGISCSNDQSPLSEKRPRLLMRSGDGTLQTAYTFWLAFDVITAGRQGVELGRDQAPVVQISAVLGKFSEAEAVDRFTVNIRPESFVRPQNGSTETNPLPNPGEQSGPNISEEYTHWLQTATNLTNGFYENVLHNSQTPDPTHEPGATTCMVPISLDAMKAAHWEDASQLPSYNSPSLPEAMNMIISWLQGHSVPVGEDPEQSALIVITEGHVQLRNVLQPQAAYLGIDRALMHRTPWCLYVSILDWCRQALEDQTGTDSASSNKRITNLMEAMTALEMDTNQDMVAADVSLNKAEQIARLINILSEKGVPVCEPQIIRSVYEHKVFPKTISLEDSCVVEVRQVPWSATPSIIAGFFTGLNLIPGGVAIRLTDGRRSNTAIVAFTSSLNAQLALARHQHQFCGALFPESPQDTQQGVDRAGTKDKQAQTPTKPSTLQVYSASAREFIQCAGCDQPLVSEFLSQLTNGEQVVVRVRGLPFTATKQQILDFFKAVEAPVLLEANGIYLVAYPEGRPTGDAFVLFSDDKTATRALLRHKDYLGDRYVELFKASPSEMVQVCYNVSKQLVGSHSSQKLPGSSADQQVRTRSAINLAASSLPTLAPYVLQSPSVSAALASMKPPGLGLNALSSVPLQTNFLSPGLLQLGLRPSFLPTLDQLTTANLSLPLTNMLPAQLLGQTHLLNTSSVPTTSLGVMTMPSRQLTETATKDLKDPTDPDCPYARQLPVAGVTAMIQMSGLPLETSRHDIRLYLGPVNMAKVYRMRQMDPKPDQTTSTWLISVSNTIEAIHLIRDLVNRPFSLTNGSTTGVARVIPNVPTFSLYHVGADKSVVPALLSDPSFGIPLNRIYGVAASEPVNGESWTSSPLPNTQLTDTGQLLLKGALTESTSRALEMNSNLVNATRLPEAVNNQMVQNLLCQTTLMNAHKSVTKPQPSLSAAIAGTALQSAMAGGYRSLASPGTQLLPGGPGQVFYQLQQNHFNPAANLSSVGGSDPGRTPSWTTVGGIMNPASTVMLTGAPLNATTEELMSLFQPISHWLSTTPQFTLYQPQPNGTANFLATFNNPVEAQTAALCCPSGSLRNRQYVIGAACLVPNPVATVAPTGQPTTLLDPTTSGYNQLNPAANLMLFSSAMTNPSLF</sequence>
<dbReference type="CDD" id="cd12254">
    <property type="entry name" value="RRM_hnRNPH_ESRPs_RBM12_like"/>
    <property type="match status" value="1"/>
</dbReference>
<evidence type="ECO:0000256" key="5">
    <source>
        <dbReference type="ARBA" id="ARBA00023187"/>
    </source>
</evidence>
<dbReference type="OrthoDB" id="431068at2759"/>
<dbReference type="InterPro" id="IPR050666">
    <property type="entry name" value="ESRP"/>
</dbReference>
<dbReference type="GO" id="GO:0006397">
    <property type="term" value="P:mRNA processing"/>
    <property type="evidence" value="ECO:0007669"/>
    <property type="project" value="UniProtKB-KW"/>
</dbReference>
<feature type="compositionally biased region" description="Polar residues" evidence="7">
    <location>
        <begin position="1"/>
        <end position="31"/>
    </location>
</feature>
<evidence type="ECO:0000313" key="9">
    <source>
        <dbReference type="EMBL" id="KAG5454531.1"/>
    </source>
</evidence>